<dbReference type="AlphaFoldDB" id="A0A2T0LTN1"/>
<evidence type="ECO:0000313" key="5">
    <source>
        <dbReference type="Proteomes" id="UP000238362"/>
    </source>
</evidence>
<keyword evidence="5" id="KW-1185">Reference proteome</keyword>
<protein>
    <recommendedName>
        <fullName evidence="6">Htaa protein</fullName>
    </recommendedName>
</protein>
<keyword evidence="3" id="KW-0732">Signal</keyword>
<feature type="region of interest" description="Disordered" evidence="1">
    <location>
        <begin position="255"/>
        <end position="327"/>
    </location>
</feature>
<gene>
    <name evidence="4" type="ORF">B0I33_106189</name>
</gene>
<keyword evidence="2" id="KW-1133">Transmembrane helix</keyword>
<keyword evidence="2" id="KW-0472">Membrane</keyword>
<dbReference type="EMBL" id="PVNH01000006">
    <property type="protein sequence ID" value="PRX47090.1"/>
    <property type="molecule type" value="Genomic_DNA"/>
</dbReference>
<dbReference type="OrthoDB" id="3595877at2"/>
<feature type="region of interest" description="Disordered" evidence="1">
    <location>
        <begin position="54"/>
        <end position="96"/>
    </location>
</feature>
<organism evidence="4 5">
    <name type="scientific">Prauserella shujinwangii</name>
    <dbReference type="NCBI Taxonomy" id="1453103"/>
    <lineage>
        <taxon>Bacteria</taxon>
        <taxon>Bacillati</taxon>
        <taxon>Actinomycetota</taxon>
        <taxon>Actinomycetes</taxon>
        <taxon>Pseudonocardiales</taxon>
        <taxon>Pseudonocardiaceae</taxon>
        <taxon>Prauserella</taxon>
    </lineage>
</organism>
<evidence type="ECO:0000256" key="2">
    <source>
        <dbReference type="SAM" id="Phobius"/>
    </source>
</evidence>
<dbReference type="RefSeq" id="WP_106179623.1">
    <property type="nucleotide sequence ID" value="NZ_PVNH01000006.1"/>
</dbReference>
<feature type="compositionally biased region" description="Low complexity" evidence="1">
    <location>
        <begin position="281"/>
        <end position="312"/>
    </location>
</feature>
<reference evidence="4 5" key="1">
    <citation type="submission" date="2018-03" db="EMBL/GenBank/DDBJ databases">
        <title>Genomic Encyclopedia of Type Strains, Phase III (KMG-III): the genomes of soil and plant-associated and newly described type strains.</title>
        <authorList>
            <person name="Whitman W."/>
        </authorList>
    </citation>
    <scope>NUCLEOTIDE SEQUENCE [LARGE SCALE GENOMIC DNA]</scope>
    <source>
        <strain evidence="4 5">CGMCC 4.7125</strain>
    </source>
</reference>
<evidence type="ECO:0008006" key="6">
    <source>
        <dbReference type="Google" id="ProtNLM"/>
    </source>
</evidence>
<proteinExistence type="predicted"/>
<evidence type="ECO:0000256" key="3">
    <source>
        <dbReference type="SAM" id="SignalP"/>
    </source>
</evidence>
<feature type="chain" id="PRO_5015487428" description="Htaa protein" evidence="3">
    <location>
        <begin position="27"/>
        <end position="409"/>
    </location>
</feature>
<accession>A0A2T0LTN1</accession>
<dbReference type="Proteomes" id="UP000238362">
    <property type="component" value="Unassembled WGS sequence"/>
</dbReference>
<feature type="transmembrane region" description="Helical" evidence="2">
    <location>
        <begin position="379"/>
        <end position="401"/>
    </location>
</feature>
<name>A0A2T0LTN1_9PSEU</name>
<sequence>MTRLATKLAAGTAALALAAVPGAAAAQDSAVDAVDEATGPVAYANAAALSVGENGSGGSVISETQRSPLRPGESRLAQDRVTVPGTRSERSATGGNYEVHLGNHARTGSNPFPDGVPSRTHRIVAELAADHVPRASAEANYALWDTRSGRTVLVLEGARTSAECPAPGELTGTATADRLRVRQGGGLQEVALPTGDEPVRREIPELSFPRGDHSGTATVTISRIESFDELLRQQQWRSGDVTVAAGWKIEVVTQPVAGDTGPAERTDTTDTTEGTGDAGDAGDAGNTEGAATGTSQNRTATTESTETTGSSEPADATGPAPKAVTPAAEPVTTTIVLGGVSCSLPSDFVPVDSGGGSGPAPTVPVKIPAGAAPAQDDSVAWGLGLLGGGVLLGAAAVTVALRRRVPAGD</sequence>
<feature type="signal peptide" evidence="3">
    <location>
        <begin position="1"/>
        <end position="26"/>
    </location>
</feature>
<evidence type="ECO:0000313" key="4">
    <source>
        <dbReference type="EMBL" id="PRX47090.1"/>
    </source>
</evidence>
<evidence type="ECO:0000256" key="1">
    <source>
        <dbReference type="SAM" id="MobiDB-lite"/>
    </source>
</evidence>
<keyword evidence="2" id="KW-0812">Transmembrane</keyword>
<comment type="caution">
    <text evidence="4">The sequence shown here is derived from an EMBL/GenBank/DDBJ whole genome shotgun (WGS) entry which is preliminary data.</text>
</comment>